<keyword evidence="4" id="KW-1133">Transmembrane helix</keyword>
<dbReference type="STRING" id="2282107.A0A286UHM9"/>
<accession>A0A286UHM9</accession>
<evidence type="ECO:0000256" key="4">
    <source>
        <dbReference type="ARBA" id="ARBA00022989"/>
    </source>
</evidence>
<evidence type="ECO:0000256" key="7">
    <source>
        <dbReference type="PROSITE-ProRule" id="PRU01094"/>
    </source>
</evidence>
<dbReference type="EMBL" id="NBII01000005">
    <property type="protein sequence ID" value="PAV18964.1"/>
    <property type="molecule type" value="Genomic_DNA"/>
</dbReference>
<keyword evidence="5 7" id="KW-0496">Mitochondrion</keyword>
<evidence type="ECO:0000256" key="2">
    <source>
        <dbReference type="ARBA" id="ARBA00022692"/>
    </source>
</evidence>
<feature type="compositionally biased region" description="Low complexity" evidence="8">
    <location>
        <begin position="281"/>
        <end position="290"/>
    </location>
</feature>
<dbReference type="Pfam" id="PF07766">
    <property type="entry name" value="LETM1_RBD"/>
    <property type="match status" value="2"/>
</dbReference>
<evidence type="ECO:0000256" key="6">
    <source>
        <dbReference type="ARBA" id="ARBA00023136"/>
    </source>
</evidence>
<sequence length="586" mass="65073">MSFSNYPEPAVPKLIASLDASLVNRKVRIAGFSIGFEQDHQTLLVYDGENHGCLIDTSLVLDSLVTIPSLRVDKTLVTIIGYLERTEDPYIPIIPPFVDYPTVDLGFMVSRDERLKGSVFLSQINEANVPVNHFGQCRRHVYVKFSGCTGARGYMSQARFIAGAGSRVLERSANAHLQRYTYGRNLGYVASYHSGSLRCRGFIGVNDIQAFNRRSFIYASPLYARSLSTNNPQTSTDEKAPIDALPVSGSKKPKIELRPGPAKPSNASSVSSKTVAAQLQATSTSKLSSPKKPPPLAATAPKEEVLKEFEGAGMIEATKKDVDDAAKHGILAPPPPDAGMVGRLIHQAKELFKFYWAGLKYIFAHRKEVQRIEERIKNGGSRLTWREHKFILNNKSDMFKLVPFVFTIVVIEEIIPLIVMYVPGMLPSTCVLPSQKARIEAKRHERQREAYSNAKDSDLLKDIDVESLSLKSLQDDTISLLCSSVGISTLGTSGIRKNRLSKYLSSITVEDDILHGEGDGAKLTHEEIVSALWDRGFLAESYTPAQQRDRLRWWLEAVKPENSSPDKTAEDIRAQLLVLMLREARP</sequence>
<keyword evidence="3" id="KW-0999">Mitochondrion inner membrane</keyword>
<dbReference type="PANTHER" id="PTHR14009">
    <property type="entry name" value="LEUCINE ZIPPER-EF-HAND CONTAINING TRANSMEMBRANE PROTEIN"/>
    <property type="match status" value="1"/>
</dbReference>
<dbReference type="GO" id="GO:0030003">
    <property type="term" value="P:intracellular monoatomic cation homeostasis"/>
    <property type="evidence" value="ECO:0007669"/>
    <property type="project" value="TreeGrafter"/>
</dbReference>
<feature type="region of interest" description="Disordered" evidence="8">
    <location>
        <begin position="229"/>
        <end position="300"/>
    </location>
</feature>
<dbReference type="OrthoDB" id="73691at2759"/>
<dbReference type="AlphaFoldDB" id="A0A286UHM9"/>
<dbReference type="Proteomes" id="UP000217199">
    <property type="component" value="Unassembled WGS sequence"/>
</dbReference>
<evidence type="ECO:0000256" key="1">
    <source>
        <dbReference type="ARBA" id="ARBA00004434"/>
    </source>
</evidence>
<dbReference type="InParanoid" id="A0A286UHM9"/>
<gene>
    <name evidence="10" type="ORF">PNOK_0580800</name>
</gene>
<evidence type="ECO:0000256" key="3">
    <source>
        <dbReference type="ARBA" id="ARBA00022792"/>
    </source>
</evidence>
<dbReference type="GO" id="GO:0005743">
    <property type="term" value="C:mitochondrial inner membrane"/>
    <property type="evidence" value="ECO:0007669"/>
    <property type="project" value="UniProtKB-SubCell"/>
</dbReference>
<evidence type="ECO:0000256" key="5">
    <source>
        <dbReference type="ARBA" id="ARBA00023128"/>
    </source>
</evidence>
<dbReference type="PROSITE" id="PS51758">
    <property type="entry name" value="LETM1_RBD"/>
    <property type="match status" value="1"/>
</dbReference>
<keyword evidence="6" id="KW-0472">Membrane</keyword>
<feature type="domain" description="Letm1 RBD" evidence="9">
    <location>
        <begin position="398"/>
        <end position="586"/>
    </location>
</feature>
<evidence type="ECO:0000313" key="11">
    <source>
        <dbReference type="Proteomes" id="UP000217199"/>
    </source>
</evidence>
<dbReference type="InterPro" id="IPR044202">
    <property type="entry name" value="LETM1/MDM38-like"/>
</dbReference>
<keyword evidence="11" id="KW-1185">Reference proteome</keyword>
<dbReference type="InterPro" id="IPR033122">
    <property type="entry name" value="LETM1-like_RBD"/>
</dbReference>
<evidence type="ECO:0000313" key="10">
    <source>
        <dbReference type="EMBL" id="PAV18964.1"/>
    </source>
</evidence>
<keyword evidence="2" id="KW-0812">Transmembrane</keyword>
<organism evidence="10 11">
    <name type="scientific">Pyrrhoderma noxium</name>
    <dbReference type="NCBI Taxonomy" id="2282107"/>
    <lineage>
        <taxon>Eukaryota</taxon>
        <taxon>Fungi</taxon>
        <taxon>Dikarya</taxon>
        <taxon>Basidiomycota</taxon>
        <taxon>Agaricomycotina</taxon>
        <taxon>Agaricomycetes</taxon>
        <taxon>Hymenochaetales</taxon>
        <taxon>Hymenochaetaceae</taxon>
        <taxon>Pyrrhoderma</taxon>
    </lineage>
</organism>
<dbReference type="PANTHER" id="PTHR14009:SF1">
    <property type="entry name" value="MITOCHONDRIAL PROTON_CALCIUM EXCHANGER PROTEIN"/>
    <property type="match status" value="1"/>
</dbReference>
<protein>
    <recommendedName>
        <fullName evidence="9">Letm1 RBD domain-containing protein</fullName>
    </recommendedName>
</protein>
<dbReference type="GO" id="GO:0043022">
    <property type="term" value="F:ribosome binding"/>
    <property type="evidence" value="ECO:0007669"/>
    <property type="project" value="InterPro"/>
</dbReference>
<proteinExistence type="predicted"/>
<name>A0A286UHM9_9AGAM</name>
<evidence type="ECO:0000256" key="8">
    <source>
        <dbReference type="SAM" id="MobiDB-lite"/>
    </source>
</evidence>
<comment type="caution">
    <text evidence="10">The sequence shown here is derived from an EMBL/GenBank/DDBJ whole genome shotgun (WGS) entry which is preliminary data.</text>
</comment>
<feature type="compositionally biased region" description="Polar residues" evidence="8">
    <location>
        <begin position="265"/>
        <end position="280"/>
    </location>
</feature>
<evidence type="ECO:0000259" key="9">
    <source>
        <dbReference type="PROSITE" id="PS51758"/>
    </source>
</evidence>
<reference evidence="10 11" key="1">
    <citation type="journal article" date="2017" name="Mol. Ecol.">
        <title>Comparative and population genomic landscape of Phellinus noxius: A hypervariable fungus causing root rot in trees.</title>
        <authorList>
            <person name="Chung C.L."/>
            <person name="Lee T.J."/>
            <person name="Akiba M."/>
            <person name="Lee H.H."/>
            <person name="Kuo T.H."/>
            <person name="Liu D."/>
            <person name="Ke H.M."/>
            <person name="Yokoi T."/>
            <person name="Roa M.B."/>
            <person name="Lu M.J."/>
            <person name="Chang Y.Y."/>
            <person name="Ann P.J."/>
            <person name="Tsai J.N."/>
            <person name="Chen C.Y."/>
            <person name="Tzean S.S."/>
            <person name="Ota Y."/>
            <person name="Hattori T."/>
            <person name="Sahashi N."/>
            <person name="Liou R.F."/>
            <person name="Kikuchi T."/>
            <person name="Tsai I.J."/>
        </authorList>
    </citation>
    <scope>NUCLEOTIDE SEQUENCE [LARGE SCALE GENOMIC DNA]</scope>
    <source>
        <strain evidence="10 11">FFPRI411160</strain>
    </source>
</reference>
<comment type="subcellular location">
    <subcellularLocation>
        <location evidence="1">Mitochondrion inner membrane</location>
        <topology evidence="1">Single-pass membrane protein</topology>
    </subcellularLocation>
</comment>